<accession>A0A2Z7CWQ0</accession>
<sequence>MLVLLHSSAIHGTSALSSLSTTRKTARHLRKHYPSKLPGSPSDQINLKVLTSRVVQLTRRRQLEQIFEEVEIAKKLHGKLNTIVMNAVIQACVHCHDIESALRVFAEMSKPEGCGVDAISYGTLLKGLGNARRIDDAFQLLESVELGTAVGNPQLSEALICGLLNALIESGDLRRANGLLARYCHVLQQGGKPSILSFNLLIKGYISVGCPQAALGIHEEILRRGVNPDRITYNHLIYASIKAGNLDAATEFYEKMKDKALKEYHHNDLPDLVTYTTLLQGFRQVKDLLSIEKILIEMKSRNKLRIDRVAYTTIVDALLSCGSIKGALCVFGEMIKQAKANPTLRPKPHLFMSMMRAFAAEGDYGMVRRLYERMWFDSVGTISAVMQLESDHLLMEAALNEGLVELAMQKLRKVIRKWRDISWSSREGMVALRLEALMGLNTSMLCPIMLPQISLSGTIETIMTPFNEAQPLPATMLLEKVVMRFFKDSVVPIIDDWGGCVGILHREDCDVLDAPLSALMRSPPPCVTSSTSIGYIIDLMLQKRHKMIIIVKYGDFHGLSYGTSVRAIGVFTHAHLTKLSKASSSKLTDEHFYPSASNTKS</sequence>
<dbReference type="PANTHER" id="PTHR47581:SF2">
    <property type="entry name" value="OS09G0431600 PROTEIN"/>
    <property type="match status" value="1"/>
</dbReference>
<dbReference type="Pfam" id="PF00571">
    <property type="entry name" value="CBS"/>
    <property type="match status" value="1"/>
</dbReference>
<dbReference type="InterPro" id="IPR044781">
    <property type="entry name" value="At5g10690-like"/>
</dbReference>
<reference evidence="5 6" key="1">
    <citation type="journal article" date="2015" name="Proc. Natl. Acad. Sci. U.S.A.">
        <title>The resurrection genome of Boea hygrometrica: A blueprint for survival of dehydration.</title>
        <authorList>
            <person name="Xiao L."/>
            <person name="Yang G."/>
            <person name="Zhang L."/>
            <person name="Yang X."/>
            <person name="Zhao S."/>
            <person name="Ji Z."/>
            <person name="Zhou Q."/>
            <person name="Hu M."/>
            <person name="Wang Y."/>
            <person name="Chen M."/>
            <person name="Xu Y."/>
            <person name="Jin H."/>
            <person name="Xiao X."/>
            <person name="Hu G."/>
            <person name="Bao F."/>
            <person name="Hu Y."/>
            <person name="Wan P."/>
            <person name="Li L."/>
            <person name="Deng X."/>
            <person name="Kuang T."/>
            <person name="Xiang C."/>
            <person name="Zhu J.K."/>
            <person name="Oliver M.J."/>
            <person name="He Y."/>
        </authorList>
    </citation>
    <scope>NUCLEOTIDE SEQUENCE [LARGE SCALE GENOMIC DNA]</scope>
    <source>
        <strain evidence="6">cv. XS01</strain>
    </source>
</reference>
<dbReference type="PROSITE" id="PS51375">
    <property type="entry name" value="PPR"/>
    <property type="match status" value="2"/>
</dbReference>
<keyword evidence="6" id="KW-1185">Reference proteome</keyword>
<dbReference type="AlphaFoldDB" id="A0A2Z7CWQ0"/>
<keyword evidence="2" id="KW-0129">CBS domain</keyword>
<dbReference type="Proteomes" id="UP000250235">
    <property type="component" value="Unassembled WGS sequence"/>
</dbReference>
<evidence type="ECO:0000256" key="3">
    <source>
        <dbReference type="PROSITE-ProRule" id="PRU00708"/>
    </source>
</evidence>
<protein>
    <submittedName>
        <fullName evidence="5">Pentatricopeptide repeat-containing protein-like</fullName>
    </submittedName>
</protein>
<evidence type="ECO:0000256" key="2">
    <source>
        <dbReference type="PROSITE-ProRule" id="PRU00703"/>
    </source>
</evidence>
<dbReference type="InterPro" id="IPR011990">
    <property type="entry name" value="TPR-like_helical_dom_sf"/>
</dbReference>
<proteinExistence type="predicted"/>
<feature type="repeat" description="PPR" evidence="3">
    <location>
        <begin position="194"/>
        <end position="228"/>
    </location>
</feature>
<dbReference type="InterPro" id="IPR046342">
    <property type="entry name" value="CBS_dom_sf"/>
</dbReference>
<dbReference type="PROSITE" id="PS51371">
    <property type="entry name" value="CBS"/>
    <property type="match status" value="1"/>
</dbReference>
<feature type="repeat" description="PPR" evidence="3">
    <location>
        <begin position="229"/>
        <end position="263"/>
    </location>
</feature>
<dbReference type="Pfam" id="PF01535">
    <property type="entry name" value="PPR"/>
    <property type="match status" value="2"/>
</dbReference>
<feature type="domain" description="CBS" evidence="4">
    <location>
        <begin position="520"/>
        <end position="587"/>
    </location>
</feature>
<keyword evidence="1" id="KW-0677">Repeat</keyword>
<dbReference type="Pfam" id="PF13041">
    <property type="entry name" value="PPR_2"/>
    <property type="match status" value="2"/>
</dbReference>
<dbReference type="OrthoDB" id="185373at2759"/>
<dbReference type="EMBL" id="KQ991609">
    <property type="protein sequence ID" value="KZV51510.1"/>
    <property type="molecule type" value="Genomic_DNA"/>
</dbReference>
<name>A0A2Z7CWQ0_9LAMI</name>
<dbReference type="InterPro" id="IPR000644">
    <property type="entry name" value="CBS_dom"/>
</dbReference>
<evidence type="ECO:0000259" key="4">
    <source>
        <dbReference type="PROSITE" id="PS51371"/>
    </source>
</evidence>
<evidence type="ECO:0000313" key="6">
    <source>
        <dbReference type="Proteomes" id="UP000250235"/>
    </source>
</evidence>
<dbReference type="Pfam" id="PF13812">
    <property type="entry name" value="PPR_3"/>
    <property type="match status" value="1"/>
</dbReference>
<dbReference type="SUPFAM" id="SSF54631">
    <property type="entry name" value="CBS-domain pair"/>
    <property type="match status" value="1"/>
</dbReference>
<evidence type="ECO:0000256" key="1">
    <source>
        <dbReference type="ARBA" id="ARBA00022737"/>
    </source>
</evidence>
<dbReference type="Gene3D" id="1.25.40.10">
    <property type="entry name" value="Tetratricopeptide repeat domain"/>
    <property type="match status" value="3"/>
</dbReference>
<gene>
    <name evidence="5" type="ORF">F511_37365</name>
</gene>
<dbReference type="InterPro" id="IPR002885">
    <property type="entry name" value="PPR_rpt"/>
</dbReference>
<dbReference type="NCBIfam" id="TIGR00756">
    <property type="entry name" value="PPR"/>
    <property type="match status" value="3"/>
</dbReference>
<dbReference type="PANTHER" id="PTHR47581">
    <property type="entry name" value="OS09G0431600 PROTEIN"/>
    <property type="match status" value="1"/>
</dbReference>
<evidence type="ECO:0000313" key="5">
    <source>
        <dbReference type="EMBL" id="KZV51510.1"/>
    </source>
</evidence>
<organism evidence="5 6">
    <name type="scientific">Dorcoceras hygrometricum</name>
    <dbReference type="NCBI Taxonomy" id="472368"/>
    <lineage>
        <taxon>Eukaryota</taxon>
        <taxon>Viridiplantae</taxon>
        <taxon>Streptophyta</taxon>
        <taxon>Embryophyta</taxon>
        <taxon>Tracheophyta</taxon>
        <taxon>Spermatophyta</taxon>
        <taxon>Magnoliopsida</taxon>
        <taxon>eudicotyledons</taxon>
        <taxon>Gunneridae</taxon>
        <taxon>Pentapetalae</taxon>
        <taxon>asterids</taxon>
        <taxon>lamiids</taxon>
        <taxon>Lamiales</taxon>
        <taxon>Gesneriaceae</taxon>
        <taxon>Didymocarpoideae</taxon>
        <taxon>Trichosporeae</taxon>
        <taxon>Loxocarpinae</taxon>
        <taxon>Dorcoceras</taxon>
    </lineage>
</organism>